<evidence type="ECO:0000256" key="4">
    <source>
        <dbReference type="ARBA" id="ARBA00022519"/>
    </source>
</evidence>
<dbReference type="PROSITE" id="PS50850">
    <property type="entry name" value="MFS"/>
    <property type="match status" value="1"/>
</dbReference>
<keyword evidence="10" id="KW-0648">Protein biosynthesis</keyword>
<evidence type="ECO:0000313" key="10">
    <source>
        <dbReference type="EMBL" id="MDC2890890.1"/>
    </source>
</evidence>
<dbReference type="InterPro" id="IPR007411">
    <property type="entry name" value="EpmC"/>
</dbReference>
<dbReference type="GO" id="GO:0003746">
    <property type="term" value="F:translation elongation factor activity"/>
    <property type="evidence" value="ECO:0007669"/>
    <property type="project" value="UniProtKB-KW"/>
</dbReference>
<feature type="transmembrane region" description="Helical" evidence="8">
    <location>
        <begin position="110"/>
        <end position="129"/>
    </location>
</feature>
<keyword evidence="3" id="KW-1003">Cell membrane</keyword>
<dbReference type="InterPro" id="IPR024989">
    <property type="entry name" value="MFS_assoc_dom"/>
</dbReference>
<proteinExistence type="predicted"/>
<comment type="subcellular location">
    <subcellularLocation>
        <location evidence="1">Cell inner membrane</location>
        <topology evidence="1">Multi-pass membrane protein</topology>
    </subcellularLocation>
</comment>
<keyword evidence="2" id="KW-0813">Transport</keyword>
<dbReference type="EMBL" id="JAQOMS010000002">
    <property type="protein sequence ID" value="MDC2890890.1"/>
    <property type="molecule type" value="Genomic_DNA"/>
</dbReference>
<feature type="transmembrane region" description="Helical" evidence="8">
    <location>
        <begin position="70"/>
        <end position="89"/>
    </location>
</feature>
<protein>
    <submittedName>
        <fullName evidence="10">Elongation factor P hydroxylase</fullName>
    </submittedName>
</protein>
<dbReference type="Pfam" id="PF04315">
    <property type="entry name" value="EpmC"/>
    <property type="match status" value="1"/>
</dbReference>
<name>A0ABT5FI70_9GAMM</name>
<dbReference type="InterPro" id="IPR036259">
    <property type="entry name" value="MFS_trans_sf"/>
</dbReference>
<evidence type="ECO:0000256" key="5">
    <source>
        <dbReference type="ARBA" id="ARBA00022692"/>
    </source>
</evidence>
<feature type="transmembrane region" description="Helical" evidence="8">
    <location>
        <begin position="141"/>
        <end position="160"/>
    </location>
</feature>
<dbReference type="Proteomes" id="UP001528411">
    <property type="component" value="Unassembled WGS sequence"/>
</dbReference>
<keyword evidence="4" id="KW-0997">Cell inner membrane</keyword>
<evidence type="ECO:0000256" key="3">
    <source>
        <dbReference type="ARBA" id="ARBA00022475"/>
    </source>
</evidence>
<organism evidence="10 11">
    <name type="scientific">Psychrosphaera algicola</name>
    <dbReference type="NCBI Taxonomy" id="3023714"/>
    <lineage>
        <taxon>Bacteria</taxon>
        <taxon>Pseudomonadati</taxon>
        <taxon>Pseudomonadota</taxon>
        <taxon>Gammaproteobacteria</taxon>
        <taxon>Alteromonadales</taxon>
        <taxon>Pseudoalteromonadaceae</taxon>
        <taxon>Psychrosphaera</taxon>
    </lineage>
</organism>
<keyword evidence="11" id="KW-1185">Reference proteome</keyword>
<reference evidence="10 11" key="1">
    <citation type="submission" date="2023-01" db="EMBL/GenBank/DDBJ databases">
        <title>Psychrosphaera sp. nov., isolated from marine algae.</title>
        <authorList>
            <person name="Bayburt H."/>
            <person name="Choi B.J."/>
            <person name="Kim J.M."/>
            <person name="Choi D.G."/>
            <person name="Jeon C.O."/>
        </authorList>
    </citation>
    <scope>NUCLEOTIDE SEQUENCE [LARGE SCALE GENOMIC DNA]</scope>
    <source>
        <strain evidence="10 11">G1-22</strain>
    </source>
</reference>
<evidence type="ECO:0000256" key="7">
    <source>
        <dbReference type="ARBA" id="ARBA00023136"/>
    </source>
</evidence>
<evidence type="ECO:0000313" key="11">
    <source>
        <dbReference type="Proteomes" id="UP001528411"/>
    </source>
</evidence>
<dbReference type="PANTHER" id="PTHR23522">
    <property type="entry name" value="BLL5896 PROTEIN"/>
    <property type="match status" value="1"/>
</dbReference>
<keyword evidence="5 8" id="KW-0812">Transmembrane</keyword>
<dbReference type="Gene3D" id="1.20.1250.20">
    <property type="entry name" value="MFS general substrate transporter like domains"/>
    <property type="match status" value="1"/>
</dbReference>
<feature type="transmembrane region" description="Helical" evidence="8">
    <location>
        <begin position="20"/>
        <end position="41"/>
    </location>
</feature>
<sequence length="306" mass="34506">MLVFSLSICHNMNIQGTATGILFALGTFAEIFMFLIAGHLLARYSLKLLMVVCLMLTALRWLLMAYYIDFVIVVILTQIIHAVSFGLMHSSSIHFVRRYFPKRMQNQGQFMYLGITFGIGGALGAWVTGMTWNEGLGGSDTFVWASMVVLVAGLVILMTPRKNFNLNLTKSKYNSHFELKLNFVSEDEPVKEYADLIAIFEQTFFAKYNTKLVLGGSEPIYLPANTSDLGLDAQPYAQVVFAHGYFTSALHEIAHWCLAGMPRLNKIDYGYWYCPDGRTAEQQAKFQQAEVKPQAIEMAFSLSLWH</sequence>
<evidence type="ECO:0000256" key="2">
    <source>
        <dbReference type="ARBA" id="ARBA00022448"/>
    </source>
</evidence>
<evidence type="ECO:0000256" key="8">
    <source>
        <dbReference type="SAM" id="Phobius"/>
    </source>
</evidence>
<dbReference type="PANTHER" id="PTHR23522:SF10">
    <property type="entry name" value="3-PHENYLPROPIONIC ACID TRANSPORTER-RELATED"/>
    <property type="match status" value="1"/>
</dbReference>
<evidence type="ECO:0000259" key="9">
    <source>
        <dbReference type="PROSITE" id="PS50850"/>
    </source>
</evidence>
<accession>A0ABT5FI70</accession>
<gene>
    <name evidence="10" type="ORF">PN838_21760</name>
</gene>
<feature type="domain" description="Major facilitator superfamily (MFS) profile" evidence="9">
    <location>
        <begin position="1"/>
        <end position="163"/>
    </location>
</feature>
<keyword evidence="6 8" id="KW-1133">Transmembrane helix</keyword>
<keyword evidence="7 8" id="KW-0472">Membrane</keyword>
<keyword evidence="10" id="KW-0251">Elongation factor</keyword>
<evidence type="ECO:0000256" key="1">
    <source>
        <dbReference type="ARBA" id="ARBA00004429"/>
    </source>
</evidence>
<dbReference type="SUPFAM" id="SSF103473">
    <property type="entry name" value="MFS general substrate transporter"/>
    <property type="match status" value="1"/>
</dbReference>
<dbReference type="RefSeq" id="WP_272181961.1">
    <property type="nucleotide sequence ID" value="NZ_JAQOMS010000002.1"/>
</dbReference>
<evidence type="ECO:0000256" key="6">
    <source>
        <dbReference type="ARBA" id="ARBA00022989"/>
    </source>
</evidence>
<dbReference type="Pfam" id="PF12832">
    <property type="entry name" value="MFS_1_like"/>
    <property type="match status" value="1"/>
</dbReference>
<comment type="caution">
    <text evidence="10">The sequence shown here is derived from an EMBL/GenBank/DDBJ whole genome shotgun (WGS) entry which is preliminary data.</text>
</comment>
<dbReference type="InterPro" id="IPR020846">
    <property type="entry name" value="MFS_dom"/>
</dbReference>
<feature type="transmembrane region" description="Helical" evidence="8">
    <location>
        <begin position="48"/>
        <end position="64"/>
    </location>
</feature>